<keyword evidence="9" id="KW-1185">Reference proteome</keyword>
<organism evidence="8 9">
    <name type="scientific">Sphingorhabdus lutea</name>
    <dbReference type="NCBI Taxonomy" id="1913578"/>
    <lineage>
        <taxon>Bacteria</taxon>
        <taxon>Pseudomonadati</taxon>
        <taxon>Pseudomonadota</taxon>
        <taxon>Alphaproteobacteria</taxon>
        <taxon>Sphingomonadales</taxon>
        <taxon>Sphingomonadaceae</taxon>
        <taxon>Sphingorhabdus</taxon>
    </lineage>
</organism>
<dbReference type="InterPro" id="IPR016161">
    <property type="entry name" value="Ald_DH/histidinol_DH"/>
</dbReference>
<evidence type="ECO:0000256" key="1">
    <source>
        <dbReference type="ARBA" id="ARBA00004786"/>
    </source>
</evidence>
<dbReference type="STRING" id="1913578.LPB140_05635"/>
<dbReference type="InterPro" id="IPR050485">
    <property type="entry name" value="Proline_metab_enzyme"/>
</dbReference>
<proteinExistence type="predicted"/>
<evidence type="ECO:0000259" key="7">
    <source>
        <dbReference type="Pfam" id="PF00171"/>
    </source>
</evidence>
<evidence type="ECO:0000256" key="3">
    <source>
        <dbReference type="ARBA" id="ARBA00022503"/>
    </source>
</evidence>
<dbReference type="AlphaFoldDB" id="A0A1L3JBB9"/>
<dbReference type="InterPro" id="IPR015590">
    <property type="entry name" value="Aldehyde_DH_dom"/>
</dbReference>
<dbReference type="GO" id="GO:0003842">
    <property type="term" value="F:L-glutamate gamma-semialdehyde dehydrogenase activity"/>
    <property type="evidence" value="ECO:0007669"/>
    <property type="project" value="UniProtKB-EC"/>
</dbReference>
<dbReference type="GO" id="GO:0010133">
    <property type="term" value="P:L-proline catabolic process to L-glutamate"/>
    <property type="evidence" value="ECO:0007669"/>
    <property type="project" value="TreeGrafter"/>
</dbReference>
<dbReference type="EMBL" id="CP018154">
    <property type="protein sequence ID" value="APG62363.1"/>
    <property type="molecule type" value="Genomic_DNA"/>
</dbReference>
<dbReference type="Proteomes" id="UP000242561">
    <property type="component" value="Chromosome"/>
</dbReference>
<dbReference type="SUPFAM" id="SSF53720">
    <property type="entry name" value="ALDH-like"/>
    <property type="match status" value="1"/>
</dbReference>
<comment type="pathway">
    <text evidence="1">Amino-acid degradation; L-proline degradation into L-glutamate; L-glutamate from L-proline: step 2/2.</text>
</comment>
<dbReference type="NCBIfam" id="NF006992">
    <property type="entry name" value="PRK09457.1"/>
    <property type="match status" value="1"/>
</dbReference>
<protein>
    <recommendedName>
        <fullName evidence="2">L-glutamate gamma-semialdehyde dehydrogenase</fullName>
        <ecNumber evidence="2">1.2.1.88</ecNumber>
    </recommendedName>
</protein>
<dbReference type="GO" id="GO:0006527">
    <property type="term" value="P:L-arginine catabolic process"/>
    <property type="evidence" value="ECO:0007669"/>
    <property type="project" value="InterPro"/>
</dbReference>
<dbReference type="GO" id="GO:0009898">
    <property type="term" value="C:cytoplasmic side of plasma membrane"/>
    <property type="evidence" value="ECO:0007669"/>
    <property type="project" value="TreeGrafter"/>
</dbReference>
<evidence type="ECO:0000256" key="4">
    <source>
        <dbReference type="ARBA" id="ARBA00023002"/>
    </source>
</evidence>
<dbReference type="PANTHER" id="PTHR42862:SF1">
    <property type="entry name" value="DELTA-1-PYRROLINE-5-CARBOXYLATE DEHYDROGENASE 2, ISOFORM A-RELATED"/>
    <property type="match status" value="1"/>
</dbReference>
<keyword evidence="5" id="KW-0520">NAD</keyword>
<dbReference type="InterPro" id="IPR016162">
    <property type="entry name" value="Ald_DH_N"/>
</dbReference>
<dbReference type="GO" id="GO:0043824">
    <property type="term" value="F:succinylglutamate-semialdehyde dehydrogenase activity"/>
    <property type="evidence" value="ECO:0007669"/>
    <property type="project" value="InterPro"/>
</dbReference>
<reference evidence="8 9" key="1">
    <citation type="submission" date="2016-11" db="EMBL/GenBank/DDBJ databases">
        <title>Sphingorhabdus sp. LPB0140, isolated from marine environment.</title>
        <authorList>
            <person name="Kim E."/>
            <person name="Yi H."/>
        </authorList>
    </citation>
    <scope>NUCLEOTIDE SEQUENCE [LARGE SCALE GENOMIC DNA]</scope>
    <source>
        <strain evidence="8 9">LPB0140</strain>
    </source>
</reference>
<accession>A0A1L3JBB9</accession>
<dbReference type="InterPro" id="IPR016163">
    <property type="entry name" value="Ald_DH_C"/>
</dbReference>
<keyword evidence="3" id="KW-0056">Arginine metabolism</keyword>
<dbReference type="InterPro" id="IPR016160">
    <property type="entry name" value="Ald_DH_CS_CYS"/>
</dbReference>
<dbReference type="Pfam" id="PF00171">
    <property type="entry name" value="Aldedh"/>
    <property type="match status" value="1"/>
</dbReference>
<dbReference type="CDD" id="cd07095">
    <property type="entry name" value="ALDH_SGSD_AstD"/>
    <property type="match status" value="1"/>
</dbReference>
<dbReference type="Gene3D" id="3.40.605.10">
    <property type="entry name" value="Aldehyde Dehydrogenase, Chain A, domain 1"/>
    <property type="match status" value="1"/>
</dbReference>
<sequence length="477" mass="51680">MWEGQYGNVDQAVEIAQTTWPKWAALSLNERLKRIRAVAGRLSVEGEKFVDLISRETGKPLWEARIEVESLTRTIQESVRSFAERTPQRLLNGKQFERQALRHKPHGVMAVLGPFSSPAAAPHGHIIPALIAGNTVVFKPSELTPATGEQLVRLYRLAGIPEGVVELVQGDNETGAKLAAHGDIAGILFTGSAGAGISINRQFASQPNKLLSLQMGGNNPIIAWDTKNIHAMAAVIIQSAFLSAGQKCTNARRLILTDDMFEILMPEVKKLADRLIISEPHGDPVPFMGPVIDNQSADGLVESFLALMSHGGRPIRHMKSPVKNRPFITPGIIDVTDVKDRPDIELFGPLLQVIRVNSFEDAIKEANNTRFGLSASLLGGSDEQFDQFWANSRAGIVNRNTATNSEINGAPIGGIGLSGNNRPSGFYAADYCGYPVISTEKAELKAMIGVGMRDEMENIMSPEVKKNIANNAALVSA</sequence>
<evidence type="ECO:0000256" key="2">
    <source>
        <dbReference type="ARBA" id="ARBA00012884"/>
    </source>
</evidence>
<dbReference type="PANTHER" id="PTHR42862">
    <property type="entry name" value="DELTA-1-PYRROLINE-5-CARBOXYLATE DEHYDROGENASE 1, ISOFORM A-RELATED"/>
    <property type="match status" value="1"/>
</dbReference>
<gene>
    <name evidence="8" type="primary">astD</name>
    <name evidence="8" type="ORF">LPB140_05635</name>
</gene>
<evidence type="ECO:0000313" key="9">
    <source>
        <dbReference type="Proteomes" id="UP000242561"/>
    </source>
</evidence>
<name>A0A1L3JBB9_9SPHN</name>
<dbReference type="EC" id="1.2.1.88" evidence="2"/>
<evidence type="ECO:0000256" key="5">
    <source>
        <dbReference type="ARBA" id="ARBA00023027"/>
    </source>
</evidence>
<comment type="catalytic activity">
    <reaction evidence="6">
        <text>L-glutamate 5-semialdehyde + NAD(+) + H2O = L-glutamate + NADH + 2 H(+)</text>
        <dbReference type="Rhea" id="RHEA:30235"/>
        <dbReference type="ChEBI" id="CHEBI:15377"/>
        <dbReference type="ChEBI" id="CHEBI:15378"/>
        <dbReference type="ChEBI" id="CHEBI:29985"/>
        <dbReference type="ChEBI" id="CHEBI:57540"/>
        <dbReference type="ChEBI" id="CHEBI:57945"/>
        <dbReference type="ChEBI" id="CHEBI:58066"/>
        <dbReference type="EC" id="1.2.1.88"/>
    </reaction>
</comment>
<dbReference type="KEGG" id="sphl:LPB140_05635"/>
<evidence type="ECO:0000256" key="6">
    <source>
        <dbReference type="ARBA" id="ARBA00048142"/>
    </source>
</evidence>
<evidence type="ECO:0000313" key="8">
    <source>
        <dbReference type="EMBL" id="APG62363.1"/>
    </source>
</evidence>
<dbReference type="InterPro" id="IPR017649">
    <property type="entry name" value="SuccinylGlu_semiald_DH_AstD"/>
</dbReference>
<feature type="domain" description="Aldehyde dehydrogenase" evidence="7">
    <location>
        <begin position="7"/>
        <end position="430"/>
    </location>
</feature>
<keyword evidence="4" id="KW-0560">Oxidoreductase</keyword>
<dbReference type="Gene3D" id="3.40.309.10">
    <property type="entry name" value="Aldehyde Dehydrogenase, Chain A, domain 2"/>
    <property type="match status" value="1"/>
</dbReference>
<dbReference type="PROSITE" id="PS00070">
    <property type="entry name" value="ALDEHYDE_DEHYDR_CYS"/>
    <property type="match status" value="1"/>
</dbReference>